<dbReference type="VEuPathDB" id="FungiDB:MUCCIDRAFT_106390"/>
<dbReference type="AlphaFoldDB" id="A0A168N5W6"/>
<dbReference type="EMBL" id="AMYB01000002">
    <property type="protein sequence ID" value="OAD05831.1"/>
    <property type="molecule type" value="Genomic_DNA"/>
</dbReference>
<reference evidence="2 3" key="1">
    <citation type="submission" date="2015-06" db="EMBL/GenBank/DDBJ databases">
        <title>Expansion of signal transduction pathways in fungi by whole-genome duplication.</title>
        <authorList>
            <consortium name="DOE Joint Genome Institute"/>
            <person name="Corrochano L.M."/>
            <person name="Kuo A."/>
            <person name="Marcet-Houben M."/>
            <person name="Polaino S."/>
            <person name="Salamov A."/>
            <person name="Villalobos J.M."/>
            <person name="Alvarez M.I."/>
            <person name="Avalos J."/>
            <person name="Benito E.P."/>
            <person name="Benoit I."/>
            <person name="Burger G."/>
            <person name="Camino L.P."/>
            <person name="Canovas D."/>
            <person name="Cerda-Olmedo E."/>
            <person name="Cheng J.-F."/>
            <person name="Dominguez A."/>
            <person name="Elias M."/>
            <person name="Eslava A.P."/>
            <person name="Glaser F."/>
            <person name="Grimwood J."/>
            <person name="Gutierrez G."/>
            <person name="Heitman J."/>
            <person name="Henrissat B."/>
            <person name="Iturriaga E.A."/>
            <person name="Lang B.F."/>
            <person name="Lavin J.L."/>
            <person name="Lee S."/>
            <person name="Li W."/>
            <person name="Lindquist E."/>
            <person name="Lopez-Garcia S."/>
            <person name="Luque E.M."/>
            <person name="Marcos A.T."/>
            <person name="Martin J."/>
            <person name="Mccluskey K."/>
            <person name="Medina H.R."/>
            <person name="Miralles-Duran A."/>
            <person name="Miyazaki A."/>
            <person name="Munoz-Torres E."/>
            <person name="Oguiza J.A."/>
            <person name="Ohm R."/>
            <person name="Olmedo M."/>
            <person name="Orejas M."/>
            <person name="Ortiz-Castellanos L."/>
            <person name="Pisabarro A.G."/>
            <person name="Rodriguez-Romero J."/>
            <person name="Ruiz-Herrera J."/>
            <person name="Ruiz-Vazquez R."/>
            <person name="Sanz C."/>
            <person name="Schackwitz W."/>
            <person name="Schmutz J."/>
            <person name="Shahriari M."/>
            <person name="Shelest E."/>
            <person name="Silva-Franco F."/>
            <person name="Soanes D."/>
            <person name="Syed K."/>
            <person name="Tagua V.G."/>
            <person name="Talbot N.J."/>
            <person name="Thon M."/>
            <person name="De Vries R.P."/>
            <person name="Wiebenga A."/>
            <person name="Yadav J.S."/>
            <person name="Braun E.L."/>
            <person name="Baker S."/>
            <person name="Garre V."/>
            <person name="Horwitz B."/>
            <person name="Torres-Martinez S."/>
            <person name="Idnurm A."/>
            <person name="Herrera-Estrella A."/>
            <person name="Gabaldon T."/>
            <person name="Grigoriev I.V."/>
        </authorList>
    </citation>
    <scope>NUCLEOTIDE SEQUENCE [LARGE SCALE GENOMIC DNA]</scope>
    <source>
        <strain evidence="2 3">CBS 277.49</strain>
    </source>
</reference>
<keyword evidence="3" id="KW-1185">Reference proteome</keyword>
<protein>
    <submittedName>
        <fullName evidence="2">Uncharacterized protein</fullName>
    </submittedName>
</protein>
<comment type="caution">
    <text evidence="2">The sequence shown here is derived from an EMBL/GenBank/DDBJ whole genome shotgun (WGS) entry which is preliminary data.</text>
</comment>
<accession>A0A168N5W6</accession>
<evidence type="ECO:0000256" key="1">
    <source>
        <dbReference type="SAM" id="MobiDB-lite"/>
    </source>
</evidence>
<feature type="compositionally biased region" description="Acidic residues" evidence="1">
    <location>
        <begin position="68"/>
        <end position="79"/>
    </location>
</feature>
<sequence>MNANTFYNKYIKVRATSGYTRAGLFCQNNSSRKTGNPFVINSSRPREEFDPSLLEDSDDEVERRQQLQDEDESTDYCTTDDDRQDSPASVSLVGDNGDGNPASTSASTSASIDNAGDISLTRVASSTKRKRMYSNVDEAIREEARQSNREFMAILTAQRQKEVDLSDWCARLDFTYKRNKDICQMHVDAYIKCIEGKEVPDEEQMTFIDKLQTKYLFDYDVESSTTFKT</sequence>
<dbReference type="Proteomes" id="UP000077051">
    <property type="component" value="Unassembled WGS sequence"/>
</dbReference>
<evidence type="ECO:0000313" key="3">
    <source>
        <dbReference type="Proteomes" id="UP000077051"/>
    </source>
</evidence>
<name>A0A168N5W6_MUCCL</name>
<feature type="region of interest" description="Disordered" evidence="1">
    <location>
        <begin position="33"/>
        <end position="112"/>
    </location>
</feature>
<organism evidence="2 3">
    <name type="scientific">Mucor lusitanicus CBS 277.49</name>
    <dbReference type="NCBI Taxonomy" id="747725"/>
    <lineage>
        <taxon>Eukaryota</taxon>
        <taxon>Fungi</taxon>
        <taxon>Fungi incertae sedis</taxon>
        <taxon>Mucoromycota</taxon>
        <taxon>Mucoromycotina</taxon>
        <taxon>Mucoromycetes</taxon>
        <taxon>Mucorales</taxon>
        <taxon>Mucorineae</taxon>
        <taxon>Mucoraceae</taxon>
        <taxon>Mucor</taxon>
    </lineage>
</organism>
<proteinExistence type="predicted"/>
<evidence type="ECO:0000313" key="2">
    <source>
        <dbReference type="EMBL" id="OAD05831.1"/>
    </source>
</evidence>
<feature type="compositionally biased region" description="Low complexity" evidence="1">
    <location>
        <begin position="102"/>
        <end position="111"/>
    </location>
</feature>
<feature type="compositionally biased region" description="Polar residues" evidence="1">
    <location>
        <begin position="33"/>
        <end position="43"/>
    </location>
</feature>
<gene>
    <name evidence="2" type="ORF">MUCCIDRAFT_106390</name>
</gene>